<keyword evidence="5 9" id="KW-0630">Potassium</keyword>
<evidence type="ECO:0000256" key="7">
    <source>
        <dbReference type="ARBA" id="ARBA00023065"/>
    </source>
</evidence>
<evidence type="ECO:0000256" key="3">
    <source>
        <dbReference type="ARBA" id="ARBA00022538"/>
    </source>
</evidence>
<dbReference type="AlphaFoldDB" id="A0A542ZHB4"/>
<dbReference type="PANTHER" id="PTHR30607:SF2">
    <property type="entry name" value="POTASSIUM-TRANSPORTING ATPASE POTASSIUM-BINDING SUBUNIT"/>
    <property type="match status" value="1"/>
</dbReference>
<dbReference type="NCBIfam" id="TIGR00680">
    <property type="entry name" value="kdpA"/>
    <property type="match status" value="1"/>
</dbReference>
<feature type="transmembrane region" description="Helical" evidence="9">
    <location>
        <begin position="280"/>
        <end position="300"/>
    </location>
</feature>
<evidence type="ECO:0000256" key="9">
    <source>
        <dbReference type="HAMAP-Rule" id="MF_00275"/>
    </source>
</evidence>
<dbReference type="EMBL" id="VFOQ01000001">
    <property type="protein sequence ID" value="TQL59767.1"/>
    <property type="molecule type" value="Genomic_DNA"/>
</dbReference>
<keyword evidence="1 9" id="KW-0813">Transport</keyword>
<dbReference type="Pfam" id="PF03814">
    <property type="entry name" value="KdpA"/>
    <property type="match status" value="1"/>
</dbReference>
<dbReference type="InterPro" id="IPR004623">
    <property type="entry name" value="KdpA"/>
</dbReference>
<keyword evidence="6 9" id="KW-1133">Transmembrane helix</keyword>
<dbReference type="RefSeq" id="WP_141787742.1">
    <property type="nucleotide sequence ID" value="NZ_BAAAKX010000004.1"/>
</dbReference>
<comment type="subunit">
    <text evidence="9">The system is composed of three essential subunits: KdpA, KdpB and KdpC.</text>
</comment>
<keyword evidence="4 9" id="KW-0812">Transmembrane</keyword>
<feature type="transmembrane region" description="Helical" evidence="9">
    <location>
        <begin position="248"/>
        <end position="268"/>
    </location>
</feature>
<evidence type="ECO:0000256" key="1">
    <source>
        <dbReference type="ARBA" id="ARBA00022448"/>
    </source>
</evidence>
<protein>
    <recommendedName>
        <fullName evidence="9">Potassium-transporting ATPase potassium-binding subunit</fullName>
    </recommendedName>
    <alternativeName>
        <fullName evidence="9">ATP phosphohydrolase [potassium-transporting] A chain</fullName>
    </alternativeName>
    <alternativeName>
        <fullName evidence="9">Potassium-binding and translocating subunit A</fullName>
    </alternativeName>
    <alternativeName>
        <fullName evidence="9">Potassium-translocating ATPase A chain</fullName>
    </alternativeName>
</protein>
<keyword evidence="7 9" id="KW-0406">Ion transport</keyword>
<evidence type="ECO:0000313" key="11">
    <source>
        <dbReference type="Proteomes" id="UP000319514"/>
    </source>
</evidence>
<gene>
    <name evidence="9" type="primary">kdpA</name>
    <name evidence="10" type="ORF">FB474_1133</name>
</gene>
<sequence length="549" mass="57030">MSGTVSGLLTIGLLVVALAVVHVPLGDWMARVFTDEKHWRVERLLYRAVGVNPSAEQRWTTYAMSVLAFAFAGFLLLFVLILAQLRLPLARGAAGMHVDTAFNTAISFVTNTNWQAYSGETGVTAVTQALGLTVQNFVSAATGLAVVVALIRGLVRVGTDRLGNFWVDLTRATTRILLPIAAVAAVVLIIGGAIQNLDAATTIHTLSGGKQVIEGGLVASQESIKELGTNGGGFFNANSAHPFENPNALTNIFEIFLLLAIPFSLPRTYGVMVGDRRQGYAVLGLMGSLWAIVLGLTLWAETHAAHAVTAAMEGKEQRFGVWVSSLFAVSTTGTSTGAVDSFHESYSPLGGGLLALHMLLGEISPGGVGSGLASALVIVALSVFIAGLMVGRTPEWLGKTIGRKEITLAALTTLVMPVLVLAGTGLALALPASRGALLAAGPHGLTEMLYNYASASNNNGSAFAGMTADSPFFNITLGVCMALGRFLPIVLVLALAGSLAAQHRRPVTAGTMPTHTPLFVSLLVGIAVIVAGLTFFPALALGPIAEALA</sequence>
<comment type="function">
    <text evidence="9">Part of the high-affinity ATP-driven potassium transport (or Kdp) system, which catalyzes the hydrolysis of ATP coupled with the electrogenic transport of potassium into the cytoplasm. This subunit binds the extracellular potassium ions and delivers the ions to the membrane domain of KdpB through an intramembrane tunnel.</text>
</comment>
<feature type="transmembrane region" description="Helical" evidence="9">
    <location>
        <begin position="176"/>
        <end position="194"/>
    </location>
</feature>
<dbReference type="PANTHER" id="PTHR30607">
    <property type="entry name" value="POTASSIUM-TRANSPORTING ATPASE A CHAIN"/>
    <property type="match status" value="1"/>
</dbReference>
<evidence type="ECO:0000256" key="4">
    <source>
        <dbReference type="ARBA" id="ARBA00022692"/>
    </source>
</evidence>
<feature type="transmembrane region" description="Helical" evidence="9">
    <location>
        <begin position="408"/>
        <end position="430"/>
    </location>
</feature>
<dbReference type="HAMAP" id="MF_00275">
    <property type="entry name" value="KdpA"/>
    <property type="match status" value="1"/>
</dbReference>
<feature type="transmembrane region" description="Helical" evidence="9">
    <location>
        <begin position="134"/>
        <end position="155"/>
    </location>
</feature>
<evidence type="ECO:0000313" key="10">
    <source>
        <dbReference type="EMBL" id="TQL59767.1"/>
    </source>
</evidence>
<feature type="transmembrane region" description="Helical" evidence="9">
    <location>
        <begin position="62"/>
        <end position="82"/>
    </location>
</feature>
<comment type="similarity">
    <text evidence="9">Belongs to the KdpA family.</text>
</comment>
<organism evidence="10 11">
    <name type="scientific">Oryzihumus leptocrescens</name>
    <dbReference type="NCBI Taxonomy" id="297536"/>
    <lineage>
        <taxon>Bacteria</taxon>
        <taxon>Bacillati</taxon>
        <taxon>Actinomycetota</taxon>
        <taxon>Actinomycetes</taxon>
        <taxon>Micrococcales</taxon>
        <taxon>Intrasporangiaceae</taxon>
        <taxon>Oryzihumus</taxon>
    </lineage>
</organism>
<comment type="caution">
    <text evidence="9">Lacks conserved residue(s) required for the propagation of feature annotation.</text>
</comment>
<dbReference type="GO" id="GO:0005886">
    <property type="term" value="C:plasma membrane"/>
    <property type="evidence" value="ECO:0007669"/>
    <property type="project" value="UniProtKB-SubCell"/>
</dbReference>
<evidence type="ECO:0000256" key="2">
    <source>
        <dbReference type="ARBA" id="ARBA00022475"/>
    </source>
</evidence>
<dbReference type="GO" id="GO:0030955">
    <property type="term" value="F:potassium ion binding"/>
    <property type="evidence" value="ECO:0007669"/>
    <property type="project" value="UniProtKB-UniRule"/>
</dbReference>
<keyword evidence="2 9" id="KW-1003">Cell membrane</keyword>
<dbReference type="PIRSF" id="PIRSF001294">
    <property type="entry name" value="K_ATPaseA"/>
    <property type="match status" value="1"/>
</dbReference>
<comment type="caution">
    <text evidence="10">The sequence shown here is derived from an EMBL/GenBank/DDBJ whole genome shotgun (WGS) entry which is preliminary data.</text>
</comment>
<evidence type="ECO:0000256" key="6">
    <source>
        <dbReference type="ARBA" id="ARBA00022989"/>
    </source>
</evidence>
<keyword evidence="11" id="KW-1185">Reference proteome</keyword>
<proteinExistence type="inferred from homology"/>
<name>A0A542ZHB4_9MICO</name>
<feature type="transmembrane region" description="Helical" evidence="9">
    <location>
        <begin position="472"/>
        <end position="497"/>
    </location>
</feature>
<dbReference type="GO" id="GO:0008556">
    <property type="term" value="F:P-type potassium transmembrane transporter activity"/>
    <property type="evidence" value="ECO:0007669"/>
    <property type="project" value="InterPro"/>
</dbReference>
<reference evidence="10 11" key="1">
    <citation type="submission" date="2019-06" db="EMBL/GenBank/DDBJ databases">
        <title>Sequencing the genomes of 1000 actinobacteria strains.</title>
        <authorList>
            <person name="Klenk H.-P."/>
        </authorList>
    </citation>
    <scope>NUCLEOTIDE SEQUENCE [LARGE SCALE GENOMIC DNA]</scope>
    <source>
        <strain evidence="10 11">DSM 18082</strain>
    </source>
</reference>
<dbReference type="Proteomes" id="UP000319514">
    <property type="component" value="Unassembled WGS sequence"/>
</dbReference>
<comment type="subcellular location">
    <subcellularLocation>
        <location evidence="9">Cell membrane</location>
        <topology evidence="9">Multi-pass membrane protein</topology>
    </subcellularLocation>
</comment>
<evidence type="ECO:0000256" key="8">
    <source>
        <dbReference type="ARBA" id="ARBA00023136"/>
    </source>
</evidence>
<keyword evidence="3 9" id="KW-0633">Potassium transport</keyword>
<feature type="transmembrane region" description="Helical" evidence="9">
    <location>
        <begin position="368"/>
        <end position="388"/>
    </location>
</feature>
<keyword evidence="8 9" id="KW-0472">Membrane</keyword>
<feature type="transmembrane region" description="Helical" evidence="9">
    <location>
        <begin position="518"/>
        <end position="540"/>
    </location>
</feature>
<dbReference type="OrthoDB" id="9763796at2"/>
<evidence type="ECO:0000256" key="5">
    <source>
        <dbReference type="ARBA" id="ARBA00022958"/>
    </source>
</evidence>
<accession>A0A542ZHB4</accession>